<dbReference type="EMBL" id="JACEFO010002446">
    <property type="protein sequence ID" value="KAF8659989.1"/>
    <property type="molecule type" value="Genomic_DNA"/>
</dbReference>
<feature type="compositionally biased region" description="Pro residues" evidence="2">
    <location>
        <begin position="617"/>
        <end position="627"/>
    </location>
</feature>
<evidence type="ECO:0000313" key="5">
    <source>
        <dbReference type="Proteomes" id="UP000636709"/>
    </source>
</evidence>
<comment type="function">
    <text evidence="1">Transcription factor that specifically binds AT-rich DNA sequences related to the nuclear matrix attachment regions (MARs).</text>
</comment>
<feature type="region of interest" description="Disordered" evidence="2">
    <location>
        <begin position="1"/>
        <end position="31"/>
    </location>
</feature>
<dbReference type="CDD" id="cd11378">
    <property type="entry name" value="DUF296"/>
    <property type="match status" value="1"/>
</dbReference>
<comment type="subcellular location">
    <subcellularLocation>
        <location evidence="1">Nucleus</location>
    </subcellularLocation>
</comment>
<feature type="region of interest" description="Disordered" evidence="2">
    <location>
        <begin position="835"/>
        <end position="858"/>
    </location>
</feature>
<proteinExistence type="predicted"/>
<feature type="domain" description="PPC" evidence="3">
    <location>
        <begin position="698"/>
        <end position="848"/>
    </location>
</feature>
<keyword evidence="1" id="KW-0238">DNA-binding</keyword>
<feature type="compositionally biased region" description="Pro residues" evidence="2">
    <location>
        <begin position="457"/>
        <end position="467"/>
    </location>
</feature>
<dbReference type="AlphaFoldDB" id="A0A835AND2"/>
<keyword evidence="5" id="KW-1185">Reference proteome</keyword>
<comment type="domain">
    <text evidence="1">The PPC domain mediates interactions between AHL proteins.</text>
</comment>
<comment type="caution">
    <text evidence="4">The sequence shown here is derived from an EMBL/GenBank/DDBJ whole genome shotgun (WGS) entry which is preliminary data.</text>
</comment>
<gene>
    <name evidence="4" type="ORF">HU200_058072</name>
</gene>
<name>A0A835AND2_9POAL</name>
<dbReference type="SUPFAM" id="SSF117856">
    <property type="entry name" value="AF0104/ALDC/Ptd012-like"/>
    <property type="match status" value="1"/>
</dbReference>
<evidence type="ECO:0000259" key="3">
    <source>
        <dbReference type="PROSITE" id="PS51742"/>
    </source>
</evidence>
<evidence type="ECO:0000256" key="1">
    <source>
        <dbReference type="RuleBase" id="RU367031"/>
    </source>
</evidence>
<dbReference type="GO" id="GO:0005634">
    <property type="term" value="C:nucleus"/>
    <property type="evidence" value="ECO:0007669"/>
    <property type="project" value="UniProtKB-SubCell"/>
</dbReference>
<evidence type="ECO:0000313" key="4">
    <source>
        <dbReference type="EMBL" id="KAF8659989.1"/>
    </source>
</evidence>
<dbReference type="OrthoDB" id="683881at2759"/>
<evidence type="ECO:0000256" key="2">
    <source>
        <dbReference type="SAM" id="MobiDB-lite"/>
    </source>
</evidence>
<feature type="compositionally biased region" description="Basic residues" evidence="2">
    <location>
        <begin position="634"/>
        <end position="643"/>
    </location>
</feature>
<feature type="region of interest" description="Disordered" evidence="2">
    <location>
        <begin position="610"/>
        <end position="701"/>
    </location>
</feature>
<dbReference type="PANTHER" id="PTHR31500:SF64">
    <property type="entry name" value="AT-HOOK MOTIF NUCLEAR-LOCALIZED PROTEIN 12-RELATED"/>
    <property type="match status" value="1"/>
</dbReference>
<dbReference type="Proteomes" id="UP000636709">
    <property type="component" value="Unassembled WGS sequence"/>
</dbReference>
<accession>A0A835AND2</accession>
<dbReference type="PROSITE" id="PS51742">
    <property type="entry name" value="PPC"/>
    <property type="match status" value="1"/>
</dbReference>
<dbReference type="InterPro" id="IPR039605">
    <property type="entry name" value="AHL"/>
</dbReference>
<feature type="region of interest" description="Disordered" evidence="2">
    <location>
        <begin position="202"/>
        <end position="229"/>
    </location>
</feature>
<dbReference type="PANTHER" id="PTHR31500">
    <property type="entry name" value="AT-HOOK MOTIF NUCLEAR-LOCALIZED PROTEIN 9"/>
    <property type="match status" value="1"/>
</dbReference>
<keyword evidence="1" id="KW-0539">Nucleus</keyword>
<feature type="compositionally biased region" description="Basic residues" evidence="2">
    <location>
        <begin position="685"/>
        <end position="701"/>
    </location>
</feature>
<sequence>MAGTASARRRHGLGTPEPSDRREGASRPLDPIVGRRPIKAVAVALIRRALTLIHFPPLPSLSHDSQRRLRSHPALFSRSPVASRRRRCSYILSLSSSSSSSSPTPSCDVPAGTTRLPAIVIAADDFGTTRLPAIVIAADDFGAPAAKGPSHWRLTMSSDEETVEIDMNDERRGCGLAGDDDEDDLCEDREFLFGRDAPIIVDADGDDELPEPEPLPDGGNTGKRTRPSTSPVWDDFEKLYTIVNGKRERRRKLKPEMVEMLTCIKDWEAAELRLQQFAEDKARHGWMAGRLVPCRLVPCPIVPVPCRVVPARLAMYNWNWIGWAVPCVPVVRGWRQRRNQQQNKRRKSGPPPLARERAIFSSAARTRQKSYRRAACFVSSAPSALSLVTSSPPFPSARVGGAKPSNPTARVILSSSSHHLIYRLLSLLFLSPLPIFSEACPCPSRRACSCLARTIRPPPPAPPPPPALAEEDTGRSGPVVIGKASIDRQLIIRRELVWFVTCMDGKELISPSDLQSFYNQQQQQHHHHQQQQQQQQASSLAAAGGGGSQQRSPSSLAAGVHSIIRPMPNMPNMNMSATAILNSIGAMPMHQFQMDPPPLLHNNNANMAVSASASATVPPPAPPPPPAEQQQQPVKRKRGRPRKYGPDGTMKAAQHQQHHLVTAPPRMGSSTLSGGADMLSQGMDKKRRGRPPGTGKKHHTFTPHIITASPSEDVAAKIADFAKQSSRAVCVLSAMGSVSRVVLRHPGDASPMSRVHTSQPYKNPAIYEGFYEILSLTGSYNLAEGSQGQQIGGLSVTLCSPERNVIGGVLGGSLVAASTVQVVLGSFHQAGSRSKSKKAAKQANFSPDSLTGGGGGGQEARVVDLRDI</sequence>
<reference evidence="4" key="1">
    <citation type="submission" date="2020-07" db="EMBL/GenBank/DDBJ databases">
        <title>Genome sequence and genetic diversity analysis of an under-domesticated orphan crop, white fonio (Digitaria exilis).</title>
        <authorList>
            <person name="Bennetzen J.L."/>
            <person name="Chen S."/>
            <person name="Ma X."/>
            <person name="Wang X."/>
            <person name="Yssel A.E.J."/>
            <person name="Chaluvadi S.R."/>
            <person name="Johnson M."/>
            <person name="Gangashetty P."/>
            <person name="Hamidou F."/>
            <person name="Sanogo M.D."/>
            <person name="Zwaenepoel A."/>
            <person name="Wallace J."/>
            <person name="Van De Peer Y."/>
            <person name="Van Deynze A."/>
        </authorList>
    </citation>
    <scope>NUCLEOTIDE SEQUENCE</scope>
    <source>
        <tissue evidence="4">Leaves</tissue>
    </source>
</reference>
<keyword evidence="1" id="KW-0805">Transcription regulation</keyword>
<organism evidence="4 5">
    <name type="scientific">Digitaria exilis</name>
    <dbReference type="NCBI Taxonomy" id="1010633"/>
    <lineage>
        <taxon>Eukaryota</taxon>
        <taxon>Viridiplantae</taxon>
        <taxon>Streptophyta</taxon>
        <taxon>Embryophyta</taxon>
        <taxon>Tracheophyta</taxon>
        <taxon>Spermatophyta</taxon>
        <taxon>Magnoliopsida</taxon>
        <taxon>Liliopsida</taxon>
        <taxon>Poales</taxon>
        <taxon>Poaceae</taxon>
        <taxon>PACMAD clade</taxon>
        <taxon>Panicoideae</taxon>
        <taxon>Panicodae</taxon>
        <taxon>Paniceae</taxon>
        <taxon>Anthephorinae</taxon>
        <taxon>Digitaria</taxon>
    </lineage>
</organism>
<feature type="compositionally biased region" description="Low complexity" evidence="2">
    <location>
        <begin position="530"/>
        <end position="542"/>
    </location>
</feature>
<dbReference type="InterPro" id="IPR005175">
    <property type="entry name" value="PPC_dom"/>
</dbReference>
<feature type="region of interest" description="Disordered" evidence="2">
    <location>
        <begin position="518"/>
        <end position="556"/>
    </location>
</feature>
<feature type="region of interest" description="Disordered" evidence="2">
    <location>
        <begin position="457"/>
        <end position="476"/>
    </location>
</feature>
<keyword evidence="1" id="KW-0804">Transcription</keyword>
<dbReference type="GO" id="GO:0003680">
    <property type="term" value="F:minor groove of adenine-thymine-rich DNA binding"/>
    <property type="evidence" value="ECO:0007669"/>
    <property type="project" value="UniProtKB-UniRule"/>
</dbReference>
<dbReference type="Gene3D" id="3.30.1330.80">
    <property type="entry name" value="Hypothetical protein, similar to alpha- acetolactate decarboxylase, domain 2"/>
    <property type="match status" value="1"/>
</dbReference>
<protein>
    <recommendedName>
        <fullName evidence="1">AT-hook motif nuclear-localized protein</fullName>
    </recommendedName>
</protein>
<dbReference type="Pfam" id="PF03479">
    <property type="entry name" value="PCC"/>
    <property type="match status" value="1"/>
</dbReference>